<evidence type="ECO:0000256" key="1">
    <source>
        <dbReference type="ARBA" id="ARBA00010312"/>
    </source>
</evidence>
<evidence type="ECO:0000313" key="8">
    <source>
        <dbReference type="Proteomes" id="UP000278327"/>
    </source>
</evidence>
<dbReference type="Gene3D" id="3.40.228.10">
    <property type="entry name" value="Dimethylsulfoxide Reductase, domain 2"/>
    <property type="match status" value="1"/>
</dbReference>
<dbReference type="GO" id="GO:0046872">
    <property type="term" value="F:metal ion binding"/>
    <property type="evidence" value="ECO:0007669"/>
    <property type="project" value="UniProtKB-KW"/>
</dbReference>
<dbReference type="GO" id="GO:0043546">
    <property type="term" value="F:molybdopterin cofactor binding"/>
    <property type="evidence" value="ECO:0007669"/>
    <property type="project" value="InterPro"/>
</dbReference>
<dbReference type="InterPro" id="IPR050612">
    <property type="entry name" value="Prok_Mopterin_Oxidored"/>
</dbReference>
<dbReference type="AlphaFoldDB" id="A0A3N0AT43"/>
<dbReference type="Pfam" id="PF00384">
    <property type="entry name" value="Molybdopterin"/>
    <property type="match status" value="1"/>
</dbReference>
<keyword evidence="3" id="KW-0408">Iron</keyword>
<name>A0A3N0AT43_9ACTN</name>
<organism evidence="7 8">
    <name type="scientific">Adlercreutzia equolifaciens subsp. celatus DSM 18785</name>
    <dbReference type="NCBI Taxonomy" id="1121021"/>
    <lineage>
        <taxon>Bacteria</taxon>
        <taxon>Bacillati</taxon>
        <taxon>Actinomycetota</taxon>
        <taxon>Coriobacteriia</taxon>
        <taxon>Eggerthellales</taxon>
        <taxon>Eggerthellaceae</taxon>
        <taxon>Adlercreutzia</taxon>
    </lineage>
</organism>
<protein>
    <submittedName>
        <fullName evidence="7">Dehydrogenase</fullName>
    </submittedName>
</protein>
<dbReference type="PANTHER" id="PTHR43742:SF6">
    <property type="entry name" value="OXIDOREDUCTASE YYAE-RELATED"/>
    <property type="match status" value="1"/>
</dbReference>
<dbReference type="InterPro" id="IPR006656">
    <property type="entry name" value="Mopterin_OxRdtase"/>
</dbReference>
<evidence type="ECO:0000256" key="4">
    <source>
        <dbReference type="ARBA" id="ARBA00023014"/>
    </source>
</evidence>
<dbReference type="EMBL" id="QICA01000012">
    <property type="protein sequence ID" value="RNL37486.1"/>
    <property type="molecule type" value="Genomic_DNA"/>
</dbReference>
<dbReference type="SUPFAM" id="SSF50692">
    <property type="entry name" value="ADC-like"/>
    <property type="match status" value="1"/>
</dbReference>
<sequence>MSAVEERPSNCQYCGYDCAVIATVEDGRVTGLRPDPARYPYGSQVMAACRRWPMNVAALDAPDRVNWPLRRVGERGSGKWERVSWEVALDDIAERLAALAAESGPETLASAIGGPHASFWPLHRFMNLFGSPNNMGIGQICWNPRVWMDMATFGWSVEADIVPGLTECLVLWGTNPAQSDNSAFWQHIRAYAAGGGALVVVDPRRTEAAAIADVWLPVRPGTDAVLALGLLNVIIREELYDASFVDAWCSGFDELARAVAPLAPEAVAVTCGVSADDIRRAARLFSGGRASALVSGRGIDQIGAAVAPTHRALCCLRAITGNVDKPGACVLAEAPDFVSELAMEMSDAMPASCRAAALSSYRTPLQSYAGYDALRALTERLGRTPPMRYLTSAHPDLVLRAMEEGRPYPIRALVVQATNPLLTYGDTARVQRALAALDLLVVLEYRLTPTAQLADYVLPIAGALERPVLQVHGGIANAAYGGPAAVAPYYERRCDYDVFRELGRRLGQAEFWPEETLEDAFASQLLPAGLSWEEFCIEGTYWPRPAYAKHEALGADGRPVGFATTTGRIELASEFLPFHGGSRLPEPVLGGPKAPRRSLTLITGARRQPYNASMYFENSRFRDGAAAPEATVSPACAEALGLREGDAVEVVTDAGVARFVLAVAAMRDDVVSVDYGWWHPEWGADERLGGMDESNANHLTRCEVGEPMIGSWSYNAIPCDLRLSEEPLSWVSKNDCVSKKG</sequence>
<dbReference type="GO" id="GO:0016491">
    <property type="term" value="F:oxidoreductase activity"/>
    <property type="evidence" value="ECO:0007669"/>
    <property type="project" value="InterPro"/>
</dbReference>
<keyword evidence="4" id="KW-0411">Iron-sulfur</keyword>
<comment type="caution">
    <text evidence="7">The sequence shown here is derived from an EMBL/GenBank/DDBJ whole genome shotgun (WGS) entry which is preliminary data.</text>
</comment>
<evidence type="ECO:0000256" key="2">
    <source>
        <dbReference type="ARBA" id="ARBA00022723"/>
    </source>
</evidence>
<dbReference type="Pfam" id="PF01568">
    <property type="entry name" value="Molydop_binding"/>
    <property type="match status" value="1"/>
</dbReference>
<dbReference type="Proteomes" id="UP000278327">
    <property type="component" value="Unassembled WGS sequence"/>
</dbReference>
<dbReference type="Gene3D" id="2.20.25.90">
    <property type="entry name" value="ADC-like domains"/>
    <property type="match status" value="1"/>
</dbReference>
<evidence type="ECO:0000256" key="3">
    <source>
        <dbReference type="ARBA" id="ARBA00023004"/>
    </source>
</evidence>
<dbReference type="PANTHER" id="PTHR43742">
    <property type="entry name" value="TRIMETHYLAMINE-N-OXIDE REDUCTASE"/>
    <property type="match status" value="1"/>
</dbReference>
<evidence type="ECO:0000313" key="7">
    <source>
        <dbReference type="EMBL" id="RNL37486.1"/>
    </source>
</evidence>
<evidence type="ECO:0000259" key="5">
    <source>
        <dbReference type="Pfam" id="PF00384"/>
    </source>
</evidence>
<dbReference type="Gene3D" id="2.40.40.20">
    <property type="match status" value="1"/>
</dbReference>
<dbReference type="GO" id="GO:0051536">
    <property type="term" value="F:iron-sulfur cluster binding"/>
    <property type="evidence" value="ECO:0007669"/>
    <property type="project" value="UniProtKB-KW"/>
</dbReference>
<dbReference type="Gene3D" id="3.40.50.740">
    <property type="match status" value="1"/>
</dbReference>
<dbReference type="RefSeq" id="WP_117284718.1">
    <property type="nucleotide sequence ID" value="NZ_JAMTCE010000002.1"/>
</dbReference>
<dbReference type="InterPro" id="IPR009010">
    <property type="entry name" value="Asp_de-COase-like_dom_sf"/>
</dbReference>
<keyword evidence="2" id="KW-0479">Metal-binding</keyword>
<reference evidence="7 8" key="1">
    <citation type="journal article" date="2019" name="Microbiol. Resour. Announc.">
        <title>Draft Genome Sequences of Type Strains of Gordonibacter faecihominis, Paraeggerthella hongkongensis, Parvibacter caecicola,Slackia equolifaciens, Slackia faecicanis, and Slackia isoflavoniconvertens.</title>
        <authorList>
            <person name="Danylec N."/>
            <person name="Stoll D.A."/>
            <person name="Dotsch A."/>
            <person name="Huch M."/>
        </authorList>
    </citation>
    <scope>NUCLEOTIDE SEQUENCE [LARGE SCALE GENOMIC DNA]</scope>
    <source>
        <strain evidence="7 8">DSM 18785</strain>
    </source>
</reference>
<feature type="domain" description="Molybdopterin dinucleotide-binding" evidence="6">
    <location>
        <begin position="599"/>
        <end position="717"/>
    </location>
</feature>
<comment type="similarity">
    <text evidence="1">Belongs to the prokaryotic molybdopterin-containing oxidoreductase family.</text>
</comment>
<evidence type="ECO:0000259" key="6">
    <source>
        <dbReference type="Pfam" id="PF01568"/>
    </source>
</evidence>
<gene>
    <name evidence="7" type="ORF">DMP10_07560</name>
</gene>
<dbReference type="SUPFAM" id="SSF53706">
    <property type="entry name" value="Formate dehydrogenase/DMSO reductase, domains 1-3"/>
    <property type="match status" value="1"/>
</dbReference>
<feature type="domain" description="Molybdopterin oxidoreductase" evidence="5">
    <location>
        <begin position="64"/>
        <end position="504"/>
    </location>
</feature>
<dbReference type="InterPro" id="IPR006657">
    <property type="entry name" value="MoPterin_dinucl-bd_dom"/>
</dbReference>
<accession>A0A3N0AT43</accession>
<keyword evidence="8" id="KW-1185">Reference proteome</keyword>
<proteinExistence type="inferred from homology"/>